<keyword evidence="1" id="KW-1133">Transmembrane helix</keyword>
<organism evidence="2 3">
    <name type="scientific">Paramecium pentaurelia</name>
    <dbReference type="NCBI Taxonomy" id="43138"/>
    <lineage>
        <taxon>Eukaryota</taxon>
        <taxon>Sar</taxon>
        <taxon>Alveolata</taxon>
        <taxon>Ciliophora</taxon>
        <taxon>Intramacronucleata</taxon>
        <taxon>Oligohymenophorea</taxon>
        <taxon>Peniculida</taxon>
        <taxon>Parameciidae</taxon>
        <taxon>Paramecium</taxon>
    </lineage>
</organism>
<evidence type="ECO:0000313" key="2">
    <source>
        <dbReference type="EMBL" id="CAD8193122.1"/>
    </source>
</evidence>
<keyword evidence="1" id="KW-0812">Transmembrane</keyword>
<dbReference type="OrthoDB" id="307573at2759"/>
<dbReference type="AlphaFoldDB" id="A0A8S1WUX2"/>
<evidence type="ECO:0000313" key="3">
    <source>
        <dbReference type="Proteomes" id="UP000689195"/>
    </source>
</evidence>
<sequence>MNSQLDDVLHKKKFTKIAKNSPKSNQDECLEPPSFFESFFLDNSGQSSKQQTPNIQDQINQVLNENCNQWADIYEQRKAQKIMYSKNKLTKNNQEIQSATKIALLINCVITFWNNIFKALLAVLFPHLILLEEDESINNLSQFLLFYILTITLTYTFCLCIQIKQTENLSNLCNFKLINDFTIRNILIIGLLLILIFLNTQIIVIILSFYFFYEGYNHIEMFFKLLIIKKKKYFNYLAISKIIVYYLYLIHLFSCILYQNDYQLRYRDSLFININFFTFQTNYYVTESTSNLTMIFSQIVGLIMLFKTIDVIIQIRINNIELQNKPKINVHILHYYIWHHNGNLIEKFKMFTQLNNSSLLKKQICQNIMRIIFQQILEDYLEVSHFFTKQFIINLSDKVKVLRKGNELDVNENCGLYLILRGQGQISYKKEGLRQYEQNTIEKVFGLIDCFQKNISDLKIKFNNNFLVLFVKDEDFKACLNSNQDIETFHMIQNKIFFEGDTFQVNYRCLICRGFHLMRRCQVQQDVYKLILKDYHQQNNRRKMQRRLKRRPYAYEIFVKKRKQLINITAHSEVESSESSSNNEQFQIYQDDASESLKFIDRNMILGNSKGTITIPTISKEQQGDFISDKILLDQLKSSRKKISIQPSIQPSSQQFGDGLRTDYRSQQLFPSVFKFQDIVPIDDIDTIREYVYFYPEFNISSIISMLQK</sequence>
<feature type="transmembrane region" description="Helical" evidence="1">
    <location>
        <begin position="233"/>
        <end position="258"/>
    </location>
</feature>
<protein>
    <submittedName>
        <fullName evidence="2">Uncharacterized protein</fullName>
    </submittedName>
</protein>
<reference evidence="2" key="1">
    <citation type="submission" date="2021-01" db="EMBL/GenBank/DDBJ databases">
        <authorList>
            <consortium name="Genoscope - CEA"/>
            <person name="William W."/>
        </authorList>
    </citation>
    <scope>NUCLEOTIDE SEQUENCE</scope>
</reference>
<dbReference type="EMBL" id="CAJJDO010000103">
    <property type="protein sequence ID" value="CAD8193122.1"/>
    <property type="molecule type" value="Genomic_DNA"/>
</dbReference>
<gene>
    <name evidence="2" type="ORF">PPENT_87.1.T1030117</name>
</gene>
<feature type="transmembrane region" description="Helical" evidence="1">
    <location>
        <begin position="185"/>
        <end position="213"/>
    </location>
</feature>
<accession>A0A8S1WUX2</accession>
<keyword evidence="3" id="KW-1185">Reference proteome</keyword>
<comment type="caution">
    <text evidence="2">The sequence shown here is derived from an EMBL/GenBank/DDBJ whole genome shotgun (WGS) entry which is preliminary data.</text>
</comment>
<dbReference type="Proteomes" id="UP000689195">
    <property type="component" value="Unassembled WGS sequence"/>
</dbReference>
<feature type="transmembrane region" description="Helical" evidence="1">
    <location>
        <begin position="292"/>
        <end position="313"/>
    </location>
</feature>
<proteinExistence type="predicted"/>
<name>A0A8S1WUX2_9CILI</name>
<feature type="transmembrane region" description="Helical" evidence="1">
    <location>
        <begin position="144"/>
        <end position="164"/>
    </location>
</feature>
<feature type="transmembrane region" description="Helical" evidence="1">
    <location>
        <begin position="102"/>
        <end position="124"/>
    </location>
</feature>
<evidence type="ECO:0000256" key="1">
    <source>
        <dbReference type="SAM" id="Phobius"/>
    </source>
</evidence>
<keyword evidence="1" id="KW-0472">Membrane</keyword>